<keyword evidence="4" id="KW-1185">Reference proteome</keyword>
<dbReference type="AlphaFoldDB" id="A0A7T4N794"/>
<keyword evidence="2" id="KW-0472">Membrane</keyword>
<feature type="transmembrane region" description="Helical" evidence="2">
    <location>
        <begin position="58"/>
        <end position="77"/>
    </location>
</feature>
<evidence type="ECO:0008006" key="5">
    <source>
        <dbReference type="Google" id="ProtNLM"/>
    </source>
</evidence>
<gene>
    <name evidence="3" type="ORF">I6I06_27540</name>
</gene>
<evidence type="ECO:0000313" key="3">
    <source>
        <dbReference type="EMBL" id="QQC66517.1"/>
    </source>
</evidence>
<feature type="transmembrane region" description="Helical" evidence="2">
    <location>
        <begin position="7"/>
        <end position="26"/>
    </location>
</feature>
<evidence type="ECO:0000313" key="4">
    <source>
        <dbReference type="Proteomes" id="UP000595610"/>
    </source>
</evidence>
<dbReference type="Proteomes" id="UP000595610">
    <property type="component" value="Chromosome 2"/>
</dbReference>
<evidence type="ECO:0000256" key="2">
    <source>
        <dbReference type="SAM" id="Phobius"/>
    </source>
</evidence>
<feature type="transmembrane region" description="Helical" evidence="2">
    <location>
        <begin position="140"/>
        <end position="159"/>
    </location>
</feature>
<dbReference type="EMBL" id="CP066076">
    <property type="protein sequence ID" value="QQC66517.1"/>
    <property type="molecule type" value="Genomic_DNA"/>
</dbReference>
<feature type="region of interest" description="Disordered" evidence="1">
    <location>
        <begin position="207"/>
        <end position="226"/>
    </location>
</feature>
<dbReference type="KEGG" id="pgis:I6I06_27540"/>
<proteinExistence type="predicted"/>
<organism evidence="3 4">
    <name type="scientific">Paraburkholderia ginsengisoli</name>
    <dbReference type="NCBI Taxonomy" id="311231"/>
    <lineage>
        <taxon>Bacteria</taxon>
        <taxon>Pseudomonadati</taxon>
        <taxon>Pseudomonadota</taxon>
        <taxon>Betaproteobacteria</taxon>
        <taxon>Burkholderiales</taxon>
        <taxon>Burkholderiaceae</taxon>
        <taxon>Paraburkholderia</taxon>
    </lineage>
</organism>
<sequence>MKPRLRYLSALLVNVALPWLAYRLALPHGGQLGALSASALPLIAWMTWDLLRYRHFDALSALVLAGIALSLLARLIGGDARMQSIEDPMVSGLVGTSFLVSLTLRRPLVFYLARSTMSREDHRSAASFERHWRERPTLAAYIRLMTLVWGVGMVGENILRSAIVWQRPDDPRAVLASNLLRYGVYAALTLWTFWLRRRIKQDALRYPSEAEDNDNADTRANPLARR</sequence>
<dbReference type="RefSeq" id="WP_042326489.1">
    <property type="nucleotide sequence ID" value="NZ_CP066076.1"/>
</dbReference>
<feature type="transmembrane region" description="Helical" evidence="2">
    <location>
        <begin position="179"/>
        <end position="195"/>
    </location>
</feature>
<keyword evidence="2" id="KW-1133">Transmembrane helix</keyword>
<reference evidence="3 4" key="1">
    <citation type="submission" date="2020-12" db="EMBL/GenBank/DDBJ databases">
        <title>FDA dAtabase for Regulatory Grade micrObial Sequences (FDA-ARGOS): Supporting development and validation of Infectious Disease Dx tests.</title>
        <authorList>
            <person name="Nelson B."/>
            <person name="Plummer A."/>
            <person name="Tallon L."/>
            <person name="Sadzewicz L."/>
            <person name="Zhao X."/>
            <person name="Boylan J."/>
            <person name="Ott S."/>
            <person name="Bowen H."/>
            <person name="Vavikolanu K."/>
            <person name="Mehta A."/>
            <person name="Aluvathingal J."/>
            <person name="Nadendla S."/>
            <person name="Myers T."/>
            <person name="Yan Y."/>
            <person name="Sichtig H."/>
        </authorList>
    </citation>
    <scope>NUCLEOTIDE SEQUENCE [LARGE SCALE GENOMIC DNA]</scope>
    <source>
        <strain evidence="3 4">FDAARGOS_1049</strain>
    </source>
</reference>
<evidence type="ECO:0000256" key="1">
    <source>
        <dbReference type="SAM" id="MobiDB-lite"/>
    </source>
</evidence>
<dbReference type="NCBIfam" id="NF041646">
    <property type="entry name" value="VC0807_fam"/>
    <property type="match status" value="1"/>
</dbReference>
<protein>
    <recommendedName>
        <fullName evidence="5">Transmembrane protein</fullName>
    </recommendedName>
</protein>
<accession>A0A7T4N794</accession>
<keyword evidence="2" id="KW-0812">Transmembrane</keyword>
<name>A0A7T4N794_9BURK</name>